<proteinExistence type="predicted"/>
<organism evidence="1 2">
    <name type="scientific">Cynara cardunculus var. scolymus</name>
    <name type="common">Globe artichoke</name>
    <name type="synonym">Cynara scolymus</name>
    <dbReference type="NCBI Taxonomy" id="59895"/>
    <lineage>
        <taxon>Eukaryota</taxon>
        <taxon>Viridiplantae</taxon>
        <taxon>Streptophyta</taxon>
        <taxon>Embryophyta</taxon>
        <taxon>Tracheophyta</taxon>
        <taxon>Spermatophyta</taxon>
        <taxon>Magnoliopsida</taxon>
        <taxon>eudicotyledons</taxon>
        <taxon>Gunneridae</taxon>
        <taxon>Pentapetalae</taxon>
        <taxon>asterids</taxon>
        <taxon>campanulids</taxon>
        <taxon>Asterales</taxon>
        <taxon>Asteraceae</taxon>
        <taxon>Carduoideae</taxon>
        <taxon>Cardueae</taxon>
        <taxon>Carduinae</taxon>
        <taxon>Cynara</taxon>
    </lineage>
</organism>
<dbReference type="AlphaFoldDB" id="A0A103Y6D1"/>
<name>A0A103Y6D1_CYNCS</name>
<evidence type="ECO:0000313" key="2">
    <source>
        <dbReference type="Proteomes" id="UP000243975"/>
    </source>
</evidence>
<dbReference type="PANTHER" id="PTHR22601">
    <property type="entry name" value="ISP4 LIKE PROTEIN"/>
    <property type="match status" value="1"/>
</dbReference>
<accession>A0A103Y6D1</accession>
<protein>
    <submittedName>
        <fullName evidence="1">Oligopeptide transporter OPT superfamily</fullName>
    </submittedName>
</protein>
<dbReference type="Gramene" id="KVI03353">
    <property type="protein sequence ID" value="KVI03353"/>
    <property type="gene ID" value="Ccrd_018350"/>
</dbReference>
<sequence length="65" mass="7532">MNKVFFRERKFEFTLNPKSFNVKEHVLITIFANFDVENPYAIHIVSIVKIFYGDFLGVVDCGGDT</sequence>
<evidence type="ECO:0000313" key="1">
    <source>
        <dbReference type="EMBL" id="KVI03353.1"/>
    </source>
</evidence>
<feature type="non-terminal residue" evidence="1">
    <location>
        <position position="65"/>
    </location>
</feature>
<gene>
    <name evidence="1" type="ORF">Ccrd_018350</name>
</gene>
<dbReference type="GO" id="GO:0055085">
    <property type="term" value="P:transmembrane transport"/>
    <property type="evidence" value="ECO:0007669"/>
    <property type="project" value="InterPro"/>
</dbReference>
<dbReference type="EMBL" id="LEKV01002361">
    <property type="protein sequence ID" value="KVI03353.1"/>
    <property type="molecule type" value="Genomic_DNA"/>
</dbReference>
<comment type="caution">
    <text evidence="1">The sequence shown here is derived from an EMBL/GenBank/DDBJ whole genome shotgun (WGS) entry which is preliminary data.</text>
</comment>
<dbReference type="InterPro" id="IPR004648">
    <property type="entry name" value="Oligpept_transpt"/>
</dbReference>
<dbReference type="Proteomes" id="UP000243975">
    <property type="component" value="Unassembled WGS sequence"/>
</dbReference>
<dbReference type="STRING" id="59895.A0A103Y6D1"/>
<reference evidence="1 2" key="1">
    <citation type="journal article" date="2016" name="Sci. Rep.">
        <title>The genome sequence of the outbreeding globe artichoke constructed de novo incorporating a phase-aware low-pass sequencing strategy of F1 progeny.</title>
        <authorList>
            <person name="Scaglione D."/>
            <person name="Reyes-Chin-Wo S."/>
            <person name="Acquadro A."/>
            <person name="Froenicke L."/>
            <person name="Portis E."/>
            <person name="Beitel C."/>
            <person name="Tirone M."/>
            <person name="Mauro R."/>
            <person name="Lo Monaco A."/>
            <person name="Mauromicale G."/>
            <person name="Faccioli P."/>
            <person name="Cattivelli L."/>
            <person name="Rieseberg L."/>
            <person name="Michelmore R."/>
            <person name="Lanteri S."/>
        </authorList>
    </citation>
    <scope>NUCLEOTIDE SEQUENCE [LARGE SCALE GENOMIC DNA]</scope>
    <source>
        <strain evidence="1">2C</strain>
    </source>
</reference>
<keyword evidence="2" id="KW-1185">Reference proteome</keyword>